<keyword evidence="2" id="KW-1003">Cell membrane</keyword>
<feature type="transmembrane region" description="Helical" evidence="6">
    <location>
        <begin position="31"/>
        <end position="51"/>
    </location>
</feature>
<feature type="transmembrane region" description="Helical" evidence="6">
    <location>
        <begin position="136"/>
        <end position="158"/>
    </location>
</feature>
<keyword evidence="3 6" id="KW-0812">Transmembrane</keyword>
<protein>
    <recommendedName>
        <fullName evidence="9">Membrane protein involved in the export of O-antigen and teichoic acid</fullName>
    </recommendedName>
</protein>
<keyword evidence="5 6" id="KW-0472">Membrane</keyword>
<feature type="transmembrane region" description="Helical" evidence="6">
    <location>
        <begin position="311"/>
        <end position="337"/>
    </location>
</feature>
<feature type="transmembrane region" description="Helical" evidence="6">
    <location>
        <begin position="447"/>
        <end position="464"/>
    </location>
</feature>
<dbReference type="Proteomes" id="UP000192472">
    <property type="component" value="Unassembled WGS sequence"/>
</dbReference>
<accession>A0A1W2GDK5</accession>
<keyword evidence="8" id="KW-1185">Reference proteome</keyword>
<feature type="transmembrane region" description="Helical" evidence="6">
    <location>
        <begin position="389"/>
        <end position="411"/>
    </location>
</feature>
<evidence type="ECO:0000256" key="6">
    <source>
        <dbReference type="SAM" id="Phobius"/>
    </source>
</evidence>
<dbReference type="OrthoDB" id="920322at2"/>
<evidence type="ECO:0000313" key="7">
    <source>
        <dbReference type="EMBL" id="SMD34356.1"/>
    </source>
</evidence>
<dbReference type="EMBL" id="FWYF01000002">
    <property type="protein sequence ID" value="SMD34356.1"/>
    <property type="molecule type" value="Genomic_DNA"/>
</dbReference>
<dbReference type="AlphaFoldDB" id="A0A1W2GDK5"/>
<evidence type="ECO:0000256" key="3">
    <source>
        <dbReference type="ARBA" id="ARBA00022692"/>
    </source>
</evidence>
<feature type="transmembrane region" description="Helical" evidence="6">
    <location>
        <begin position="417"/>
        <end position="435"/>
    </location>
</feature>
<feature type="transmembrane region" description="Helical" evidence="6">
    <location>
        <begin position="5"/>
        <end position="25"/>
    </location>
</feature>
<evidence type="ECO:0000256" key="2">
    <source>
        <dbReference type="ARBA" id="ARBA00022475"/>
    </source>
</evidence>
<dbReference type="InterPro" id="IPR050833">
    <property type="entry name" value="Poly_Biosynth_Transport"/>
</dbReference>
<dbReference type="RefSeq" id="WP_139793820.1">
    <property type="nucleotide sequence ID" value="NZ_FWYF01000002.1"/>
</dbReference>
<feature type="transmembrane region" description="Helical" evidence="6">
    <location>
        <begin position="170"/>
        <end position="189"/>
    </location>
</feature>
<evidence type="ECO:0000256" key="1">
    <source>
        <dbReference type="ARBA" id="ARBA00004651"/>
    </source>
</evidence>
<feature type="transmembrane region" description="Helical" evidence="6">
    <location>
        <begin position="195"/>
        <end position="213"/>
    </location>
</feature>
<evidence type="ECO:0000313" key="8">
    <source>
        <dbReference type="Proteomes" id="UP000192472"/>
    </source>
</evidence>
<keyword evidence="4 6" id="KW-1133">Transmembrane helix</keyword>
<gene>
    <name evidence="7" type="ORF">SAMN04488029_1964</name>
</gene>
<sequence>MANTWFSNVVVLISSTIAIPIVITRLNVEEINVWFLFSSIVAMSQGVLFGFNGTFTRFIAYSFSGIRINEFNNIIQKKMACEVVDIDPDEFSKIFSLMKMVYMALSAVYLLILMIIAFFALEKPILELDNVSDGWISWSIIVVSTTSVLFFGYYRVFLEGINKVALVQRSLGIVNLVGLGLTILVLILYPTLISIVLIYQIVTLSGALVLVFLGKKEYNKLKTTSRVQRFDKHLFKLVWDSAWKSGITTVIANVLKHISAVLVAQLFTTSQSASFLFTKKIFDILERFTMATFQSKIPVIAKYRALADFKLLMLILFKSQIISYLVYLVGYIGLITIGQDVLSLLNSNVELGDMKMIMLFSFSSFLMRWSGMSLAISNQSNNVIEHLNAGMVAVFFFASLYLLYDILGILVFPMSHIISLIGSMPIIAPMVYKSLHTNFLSYERNKMIPAFIALIVINIIYYLSL</sequence>
<dbReference type="PANTHER" id="PTHR30250">
    <property type="entry name" value="PST FAMILY PREDICTED COLANIC ACID TRANSPORTER"/>
    <property type="match status" value="1"/>
</dbReference>
<evidence type="ECO:0000256" key="4">
    <source>
        <dbReference type="ARBA" id="ARBA00022989"/>
    </source>
</evidence>
<name>A0A1W2GDK5_REIFA</name>
<proteinExistence type="predicted"/>
<evidence type="ECO:0000256" key="5">
    <source>
        <dbReference type="ARBA" id="ARBA00023136"/>
    </source>
</evidence>
<reference evidence="7 8" key="1">
    <citation type="submission" date="2017-04" db="EMBL/GenBank/DDBJ databases">
        <authorList>
            <person name="Afonso C.L."/>
            <person name="Miller P.J."/>
            <person name="Scott M.A."/>
            <person name="Spackman E."/>
            <person name="Goraichik I."/>
            <person name="Dimitrov K.M."/>
            <person name="Suarez D.L."/>
            <person name="Swayne D.E."/>
        </authorList>
    </citation>
    <scope>NUCLEOTIDE SEQUENCE [LARGE SCALE GENOMIC DNA]</scope>
    <source>
        <strain evidence="7 8">DSM 26133</strain>
    </source>
</reference>
<comment type="subcellular location">
    <subcellularLocation>
        <location evidence="1">Cell membrane</location>
        <topology evidence="1">Multi-pass membrane protein</topology>
    </subcellularLocation>
</comment>
<dbReference type="PANTHER" id="PTHR30250:SF11">
    <property type="entry name" value="O-ANTIGEN TRANSPORTER-RELATED"/>
    <property type="match status" value="1"/>
</dbReference>
<dbReference type="GO" id="GO:0005886">
    <property type="term" value="C:plasma membrane"/>
    <property type="evidence" value="ECO:0007669"/>
    <property type="project" value="UniProtKB-SubCell"/>
</dbReference>
<dbReference type="STRING" id="692418.SAMN04488029_1964"/>
<feature type="transmembrane region" description="Helical" evidence="6">
    <location>
        <begin position="101"/>
        <end position="121"/>
    </location>
</feature>
<evidence type="ECO:0008006" key="9">
    <source>
        <dbReference type="Google" id="ProtNLM"/>
    </source>
</evidence>
<feature type="transmembrane region" description="Helical" evidence="6">
    <location>
        <begin position="357"/>
        <end position="377"/>
    </location>
</feature>
<organism evidence="7 8">
    <name type="scientific">Reichenbachiella faecimaris</name>
    <dbReference type="NCBI Taxonomy" id="692418"/>
    <lineage>
        <taxon>Bacteria</taxon>
        <taxon>Pseudomonadati</taxon>
        <taxon>Bacteroidota</taxon>
        <taxon>Cytophagia</taxon>
        <taxon>Cytophagales</taxon>
        <taxon>Reichenbachiellaceae</taxon>
        <taxon>Reichenbachiella</taxon>
    </lineage>
</organism>